<evidence type="ECO:0000313" key="4">
    <source>
        <dbReference type="EMBL" id="PTA67146.1"/>
    </source>
</evidence>
<feature type="binding site" evidence="2">
    <location>
        <position position="261"/>
    </location>
    <ligand>
        <name>Zn(2+)</name>
        <dbReference type="ChEBI" id="CHEBI:29105"/>
        <note>catalytic</note>
    </ligand>
</feature>
<reference evidence="4 5" key="1">
    <citation type="submission" date="2018-03" db="EMBL/GenBank/DDBJ databases">
        <title>Draft genome of Deinococcus sp. OD32.</title>
        <authorList>
            <person name="Wang X.-P."/>
            <person name="Du Z.-J."/>
        </authorList>
    </citation>
    <scope>NUCLEOTIDE SEQUENCE [LARGE SCALE GENOMIC DNA]</scope>
    <source>
        <strain evidence="4 5">OD32</strain>
    </source>
</reference>
<feature type="binding site" evidence="2">
    <location>
        <position position="287"/>
    </location>
    <ligand>
        <name>Zn(2+)</name>
        <dbReference type="ChEBI" id="CHEBI:29105"/>
        <note>catalytic</note>
    </ligand>
</feature>
<dbReference type="Gene3D" id="1.10.1370.30">
    <property type="match status" value="1"/>
</dbReference>
<keyword evidence="1" id="KW-0645">Protease</keyword>
<dbReference type="PANTHER" id="PTHR34217">
    <property type="entry name" value="METAL-DEPENDENT CARBOXYPEPTIDASE"/>
    <property type="match status" value="1"/>
</dbReference>
<dbReference type="Pfam" id="PF02074">
    <property type="entry name" value="Peptidase_M32"/>
    <property type="match status" value="1"/>
</dbReference>
<dbReference type="GO" id="GO:0046872">
    <property type="term" value="F:metal ion binding"/>
    <property type="evidence" value="ECO:0007669"/>
    <property type="project" value="UniProtKB-KW"/>
</dbReference>
<evidence type="ECO:0000256" key="3">
    <source>
        <dbReference type="PIRSR" id="PIRSR006615-2"/>
    </source>
</evidence>
<dbReference type="GO" id="GO:0004181">
    <property type="term" value="F:metallocarboxypeptidase activity"/>
    <property type="evidence" value="ECO:0007669"/>
    <property type="project" value="UniProtKB-UniRule"/>
</dbReference>
<comment type="catalytic activity">
    <reaction evidence="1">
        <text>Release of a C-terminal amino acid with broad specificity, except for -Pro.</text>
        <dbReference type="EC" id="3.4.17.19"/>
    </reaction>
</comment>
<dbReference type="Proteomes" id="UP000240317">
    <property type="component" value="Unassembled WGS sequence"/>
</dbReference>
<dbReference type="PIRSF" id="PIRSF006615">
    <property type="entry name" value="Zn_crbxpep_Taq"/>
    <property type="match status" value="1"/>
</dbReference>
<dbReference type="InterPro" id="IPR001333">
    <property type="entry name" value="Peptidase_M32_Taq"/>
</dbReference>
<keyword evidence="1" id="KW-0482">Metalloprotease</keyword>
<keyword evidence="2" id="KW-0862">Zinc</keyword>
<evidence type="ECO:0000313" key="5">
    <source>
        <dbReference type="Proteomes" id="UP000240317"/>
    </source>
</evidence>
<name>A0A2T3W5H4_9DEIO</name>
<dbReference type="RefSeq" id="WP_107138884.1">
    <property type="nucleotide sequence ID" value="NZ_PYSV01000015.1"/>
</dbReference>
<feature type="binding site" evidence="2">
    <location>
        <position position="257"/>
    </location>
    <ligand>
        <name>Zn(2+)</name>
        <dbReference type="ChEBI" id="CHEBI:29105"/>
        <note>catalytic</note>
    </ligand>
</feature>
<keyword evidence="1 4" id="KW-0121">Carboxypeptidase</keyword>
<dbReference type="OrthoDB" id="9772308at2"/>
<comment type="caution">
    <text evidence="4">The sequence shown here is derived from an EMBL/GenBank/DDBJ whole genome shotgun (WGS) entry which is preliminary data.</text>
</comment>
<accession>A0A2T3W5H4</accession>
<dbReference type="CDD" id="cd06460">
    <property type="entry name" value="M32_Taq"/>
    <property type="match status" value="1"/>
</dbReference>
<evidence type="ECO:0000256" key="1">
    <source>
        <dbReference type="PIRNR" id="PIRNR006615"/>
    </source>
</evidence>
<comment type="function">
    <text evidence="1">Broad specificity carboxypetidase that releases amino acids sequentially from the C-terminus, including neutral, aromatic, polar and basic residues.</text>
</comment>
<proteinExistence type="inferred from homology"/>
<keyword evidence="1" id="KW-0378">Hydrolase</keyword>
<keyword evidence="1 2" id="KW-0479">Metal-binding</keyword>
<comment type="similarity">
    <text evidence="1">Belongs to the peptidase M32 family.</text>
</comment>
<gene>
    <name evidence="4" type="ORF">C8263_14635</name>
</gene>
<dbReference type="PANTHER" id="PTHR34217:SF1">
    <property type="entry name" value="CARBOXYPEPTIDASE 1"/>
    <property type="match status" value="1"/>
</dbReference>
<evidence type="ECO:0000256" key="2">
    <source>
        <dbReference type="PIRSR" id="PIRSR006615-1"/>
    </source>
</evidence>
<dbReference type="AlphaFoldDB" id="A0A2T3W5H4"/>
<dbReference type="EC" id="3.4.17.19" evidence="1"/>
<dbReference type="EMBL" id="PYSV01000015">
    <property type="protein sequence ID" value="PTA67146.1"/>
    <property type="molecule type" value="Genomic_DNA"/>
</dbReference>
<dbReference type="GO" id="GO:0006508">
    <property type="term" value="P:proteolysis"/>
    <property type="evidence" value="ECO:0007669"/>
    <property type="project" value="UniProtKB-UniRule"/>
</dbReference>
<sequence length="498" mass="55353">MTMNDLMRRLGQVSDLEAAARLLSWEQEVSMPPEAATGRGQQLATLAALGHELFTGPDTGALLQAAQPQGETQAAVVRVAQRDYDKATKLPTAFVEEQTRAQNEAHHAWLEARAKSDFALFAPHLERMIGLARRQADLMGFEDHPYDALLDDYEPGMRAAQVRAIFADLRARTLPLLTRLRQAGDAADYSVLTRPFAPEAQKAFAWRVAEEAFGLRRDFARQDESAHPFQSNLSRSDIRITTRVEPYWPACCFGTWHEAGHAMYERGVSERWARTPVSSGASLGVHESQSRMFENLLGRSLPFWERYFPALQAAAPEVTAGLDPETLYRAVNRVQPSLIRVEADEVTYNFHIMLRFELELGLLEGTLAVRDLPEAWNARLQADLGLTPPDDARGVLQDIHWSAGLIGYFPTYTLGNLLSVQLLEAARRDPGVAAGVDRAEYGPLLAWLAEQVHQHGRSLTPNELIAQATGQPLSADAYVSYLHRKYEAIYGLNAVTGV</sequence>
<protein>
    <recommendedName>
        <fullName evidence="1">Metal-dependent carboxypeptidase</fullName>
        <ecNumber evidence="1">3.4.17.19</ecNumber>
    </recommendedName>
</protein>
<keyword evidence="5" id="KW-1185">Reference proteome</keyword>
<organism evidence="4 5">
    <name type="scientific">Deinococcus arcticus</name>
    <dbReference type="NCBI Taxonomy" id="2136176"/>
    <lineage>
        <taxon>Bacteria</taxon>
        <taxon>Thermotogati</taxon>
        <taxon>Deinococcota</taxon>
        <taxon>Deinococci</taxon>
        <taxon>Deinococcales</taxon>
        <taxon>Deinococcaceae</taxon>
        <taxon>Deinococcus</taxon>
    </lineage>
</organism>
<dbReference type="PROSITE" id="PS52034">
    <property type="entry name" value="PEPTIDASE_M32"/>
    <property type="match status" value="1"/>
</dbReference>
<comment type="cofactor">
    <cofactor evidence="2">
        <name>Zn(2+)</name>
        <dbReference type="ChEBI" id="CHEBI:29105"/>
    </cofactor>
    <text evidence="2">Binds 1 zinc ion per subunit.</text>
</comment>
<feature type="active site" description="Proton donor/acceptor" evidence="3">
    <location>
        <position position="258"/>
    </location>
</feature>
<dbReference type="PRINTS" id="PR00998">
    <property type="entry name" value="CRBOXYPTASET"/>
</dbReference>
<dbReference type="SUPFAM" id="SSF55486">
    <property type="entry name" value="Metalloproteases ('zincins'), catalytic domain"/>
    <property type="match status" value="1"/>
</dbReference>